<organism evidence="5 6">
    <name type="scientific">Trifolium medium</name>
    <dbReference type="NCBI Taxonomy" id="97028"/>
    <lineage>
        <taxon>Eukaryota</taxon>
        <taxon>Viridiplantae</taxon>
        <taxon>Streptophyta</taxon>
        <taxon>Embryophyta</taxon>
        <taxon>Tracheophyta</taxon>
        <taxon>Spermatophyta</taxon>
        <taxon>Magnoliopsida</taxon>
        <taxon>eudicotyledons</taxon>
        <taxon>Gunneridae</taxon>
        <taxon>Pentapetalae</taxon>
        <taxon>rosids</taxon>
        <taxon>fabids</taxon>
        <taxon>Fabales</taxon>
        <taxon>Fabaceae</taxon>
        <taxon>Papilionoideae</taxon>
        <taxon>50 kb inversion clade</taxon>
        <taxon>NPAAA clade</taxon>
        <taxon>Hologalegina</taxon>
        <taxon>IRL clade</taxon>
        <taxon>Trifolieae</taxon>
        <taxon>Trifolium</taxon>
    </lineage>
</organism>
<proteinExistence type="predicted"/>
<evidence type="ECO:0000256" key="2">
    <source>
        <dbReference type="ARBA" id="ARBA00023157"/>
    </source>
</evidence>
<name>A0A392QB91_9FABA</name>
<sequence>MANRDQPVNGKRSTLSLLKTGNVILTDADYSIVWSTNTNSSKPLELFLFDTGNLVLREHTTNGFVLWQSFDYPTDTLLPEQSFTRYMNLVSSKSDNKYSSGYYKLIFDNDNVLRLLYDGPQVSSIYWPYPWLVSWDA</sequence>
<reference evidence="5 6" key="1">
    <citation type="journal article" date="2018" name="Front. Plant Sci.">
        <title>Red Clover (Trifolium pratense) and Zigzag Clover (T. medium) - A Picture of Genomic Similarities and Differences.</title>
        <authorList>
            <person name="Dluhosova J."/>
            <person name="Istvanek J."/>
            <person name="Nedelnik J."/>
            <person name="Repkova J."/>
        </authorList>
    </citation>
    <scope>NUCLEOTIDE SEQUENCE [LARGE SCALE GENOMIC DNA]</scope>
    <source>
        <strain evidence="6">cv. 10/8</strain>
        <tissue evidence="5">Leaf</tissue>
    </source>
</reference>
<dbReference type="AlphaFoldDB" id="A0A392QB91"/>
<dbReference type="PROSITE" id="PS50927">
    <property type="entry name" value="BULB_LECTIN"/>
    <property type="match status" value="1"/>
</dbReference>
<keyword evidence="6" id="KW-1185">Reference proteome</keyword>
<keyword evidence="5" id="KW-0675">Receptor</keyword>
<evidence type="ECO:0000313" key="6">
    <source>
        <dbReference type="Proteomes" id="UP000265520"/>
    </source>
</evidence>
<dbReference type="InterPro" id="IPR036426">
    <property type="entry name" value="Bulb-type_lectin_dom_sf"/>
</dbReference>
<dbReference type="PANTHER" id="PTHR32444">
    <property type="entry name" value="BULB-TYPE LECTIN DOMAIN-CONTAINING PROTEIN"/>
    <property type="match status" value="1"/>
</dbReference>
<dbReference type="EMBL" id="LXQA010122727">
    <property type="protein sequence ID" value="MCI20990.1"/>
    <property type="molecule type" value="Genomic_DNA"/>
</dbReference>
<dbReference type="InterPro" id="IPR001480">
    <property type="entry name" value="Bulb-type_lectin_dom"/>
</dbReference>
<dbReference type="PANTHER" id="PTHR32444:SF108">
    <property type="entry name" value="OS02G0527900 PROTEIN"/>
    <property type="match status" value="1"/>
</dbReference>
<keyword evidence="3" id="KW-0325">Glycoprotein</keyword>
<feature type="domain" description="Bulb-type lectin" evidence="4">
    <location>
        <begin position="1"/>
        <end position="69"/>
    </location>
</feature>
<dbReference type="Pfam" id="PF01453">
    <property type="entry name" value="B_lectin"/>
    <property type="match status" value="1"/>
</dbReference>
<dbReference type="SUPFAM" id="SSF51110">
    <property type="entry name" value="alpha-D-mannose-specific plant lectins"/>
    <property type="match status" value="1"/>
</dbReference>
<keyword evidence="2" id="KW-1015">Disulfide bond</keyword>
<keyword evidence="5" id="KW-0418">Kinase</keyword>
<keyword evidence="5" id="KW-0808">Transferase</keyword>
<dbReference type="Proteomes" id="UP000265520">
    <property type="component" value="Unassembled WGS sequence"/>
</dbReference>
<dbReference type="Gene3D" id="2.90.10.10">
    <property type="entry name" value="Bulb-type lectin domain"/>
    <property type="match status" value="1"/>
</dbReference>
<evidence type="ECO:0000313" key="5">
    <source>
        <dbReference type="EMBL" id="MCI20990.1"/>
    </source>
</evidence>
<evidence type="ECO:0000259" key="4">
    <source>
        <dbReference type="PROSITE" id="PS50927"/>
    </source>
</evidence>
<protein>
    <submittedName>
        <fullName evidence="5">Receptor protein kinase 1-like</fullName>
    </submittedName>
</protein>
<keyword evidence="1" id="KW-0732">Signal</keyword>
<accession>A0A392QB91</accession>
<comment type="caution">
    <text evidence="5">The sequence shown here is derived from an EMBL/GenBank/DDBJ whole genome shotgun (WGS) entry which is preliminary data.</text>
</comment>
<evidence type="ECO:0000256" key="1">
    <source>
        <dbReference type="ARBA" id="ARBA00022729"/>
    </source>
</evidence>
<evidence type="ECO:0000256" key="3">
    <source>
        <dbReference type="ARBA" id="ARBA00023180"/>
    </source>
</evidence>
<dbReference type="GO" id="GO:0016301">
    <property type="term" value="F:kinase activity"/>
    <property type="evidence" value="ECO:0007669"/>
    <property type="project" value="UniProtKB-KW"/>
</dbReference>
<feature type="non-terminal residue" evidence="5">
    <location>
        <position position="137"/>
    </location>
</feature>